<dbReference type="AlphaFoldDB" id="A0A1I3XXA4"/>
<dbReference type="OrthoDB" id="6445725at2"/>
<accession>A0A1I3XXA4</accession>
<dbReference type="EMBL" id="FORG01000039">
    <property type="protein sequence ID" value="SFK23636.1"/>
    <property type="molecule type" value="Genomic_DNA"/>
</dbReference>
<reference evidence="2" key="2">
    <citation type="submission" date="2016-10" db="EMBL/GenBank/DDBJ databases">
        <authorList>
            <person name="de Groot N.N."/>
        </authorList>
    </citation>
    <scope>NUCLEOTIDE SEQUENCE [LARGE SCALE GENOMIC DNA]</scope>
    <source>
        <strain evidence="2">DSM 17908</strain>
    </source>
</reference>
<protein>
    <submittedName>
        <fullName evidence="2">Uncharacterized protein</fullName>
    </submittedName>
</protein>
<reference evidence="1 4" key="3">
    <citation type="journal article" date="2017" name="Nat. Microbiol.">
        <title>Natural product diversity associated with the nematode symbionts Photorhabdus and Xenorhabdus.</title>
        <authorList>
            <person name="Tobias N.J."/>
            <person name="Wolff H."/>
            <person name="Djahanschiri B."/>
            <person name="Grundmann F."/>
            <person name="Kronenwerth M."/>
            <person name="Shi Y.M."/>
            <person name="Simonyi S."/>
            <person name="Grun P."/>
            <person name="Shapiro-Ilan D."/>
            <person name="Pidot S.J."/>
            <person name="Stinear T.P."/>
            <person name="Ebersberger I."/>
            <person name="Bode H.B."/>
        </authorList>
    </citation>
    <scope>NUCLEOTIDE SEQUENCE [LARGE SCALE GENOMIC DNA]</scope>
    <source>
        <strain evidence="1 4">DSM 17908</strain>
    </source>
</reference>
<dbReference type="EMBL" id="NITY01000001">
    <property type="protein sequence ID" value="PHM45888.1"/>
    <property type="molecule type" value="Genomic_DNA"/>
</dbReference>
<evidence type="ECO:0000313" key="1">
    <source>
        <dbReference type="EMBL" id="PHM45888.1"/>
    </source>
</evidence>
<evidence type="ECO:0000313" key="2">
    <source>
        <dbReference type="EMBL" id="SFK23636.1"/>
    </source>
</evidence>
<reference evidence="3" key="1">
    <citation type="submission" date="2016-10" db="EMBL/GenBank/DDBJ databases">
        <authorList>
            <person name="Varghese N."/>
            <person name="Submissions S."/>
        </authorList>
    </citation>
    <scope>NUCLEOTIDE SEQUENCE [LARGE SCALE GENOMIC DNA]</scope>
    <source>
        <strain evidence="3">DSM 17908</strain>
    </source>
</reference>
<evidence type="ECO:0000313" key="4">
    <source>
        <dbReference type="Proteomes" id="UP000224607"/>
    </source>
</evidence>
<name>A0A1I3XXA4_9GAMM</name>
<organism evidence="2 3">
    <name type="scientific">Xenorhabdus mauleonii</name>
    <dbReference type="NCBI Taxonomy" id="351675"/>
    <lineage>
        <taxon>Bacteria</taxon>
        <taxon>Pseudomonadati</taxon>
        <taxon>Pseudomonadota</taxon>
        <taxon>Gammaproteobacteria</taxon>
        <taxon>Enterobacterales</taxon>
        <taxon>Morganellaceae</taxon>
        <taxon>Xenorhabdus</taxon>
    </lineage>
</organism>
<dbReference type="Proteomes" id="UP000224607">
    <property type="component" value="Unassembled WGS sequence"/>
</dbReference>
<proteinExistence type="predicted"/>
<dbReference type="RefSeq" id="WP_092514395.1">
    <property type="nucleotide sequence ID" value="NZ_CAWNQB010000001.1"/>
</dbReference>
<keyword evidence="4" id="KW-1185">Reference proteome</keyword>
<dbReference type="Proteomes" id="UP000198919">
    <property type="component" value="Unassembled WGS sequence"/>
</dbReference>
<evidence type="ECO:0000313" key="3">
    <source>
        <dbReference type="Proteomes" id="UP000198919"/>
    </source>
</evidence>
<gene>
    <name evidence="2" type="ORF">SAMN05421680_13921</name>
    <name evidence="1" type="ORF">Xmau_00279</name>
</gene>
<sequence>MSQNIDTATYNITVGVNYNTKTLNQLESQLEHIVELLERIKGQHDDTGMKLAADKGAETILDNAEKIYGIAGKIHLKSAIIGSAQTTELINDDHIRQIVREELRQFVTRESKLGGLFSVW</sequence>